<dbReference type="Proteomes" id="UP001140510">
    <property type="component" value="Unassembled WGS sequence"/>
</dbReference>
<sequence length="671" mass="75038">MDLFPLGLFPSDLPSGTLTPSGLLGYGGEIDLDFSAIDLSFLSTYNTQVPFEIQTPTLPYADPTLRTIVDTPARLDETASNGTADKALQNSIWRFVPVLGVGGYSDQTDLSVPAQDQIAGTPESLVDVRKRATNEKLDSTARDKILAILFSQVRSHILPALSAFPSVMLLDKLIQFFLAGPTPLTKTWIHAASFNPKKARPELLLAMAAAGATITPDRSLRKLGFAIQEVVRNHLPTVWEADNTLVRDLEMSQAYMLQLAIGLWSGSSRKVEISESFQQPLLSMLRRGGRFKRSDYPIPNFEPQDSGHVLEEKWHFWIERESFKRLVYHLLCHDAQTSMTLLINPAVSYSELELPLPAPLELWLAGSAAEWKRLYQANAGLETTRIPSLTECVANPDLVHDSRTLIDLTFSCSSFLYAMWGMVWEYRRLTRLFHTGTNGSTLWDNRLSLMTRYQELIKAFDYYRVSYENESVLLLEVILMHLHMSMEDIQRFCGLEGAEDLQVIQASIHEWASSKTARSAVWHAGQVLRHSKLLPALHLRDFHAISLFHASLAFWSLGLAERIFARGQGSSKQAASPIADLRHAIHLDEDETSATYRYITMGRGVPAIRHSNAETTVVLLSNLRGTMTAVMELMALGDSEPTMPNSPLVENLLHVMLHIRDTLAPADCELL</sequence>
<evidence type="ECO:0000313" key="7">
    <source>
        <dbReference type="EMBL" id="KAJ4404911.1"/>
    </source>
</evidence>
<proteinExistence type="predicted"/>
<evidence type="ECO:0000256" key="1">
    <source>
        <dbReference type="ARBA" id="ARBA00022723"/>
    </source>
</evidence>
<keyword evidence="1" id="KW-0479">Metal-binding</keyword>
<dbReference type="EMBL" id="JAPEVA010000039">
    <property type="protein sequence ID" value="KAJ4404911.1"/>
    <property type="molecule type" value="Genomic_DNA"/>
</dbReference>
<keyword evidence="4" id="KW-0804">Transcription</keyword>
<dbReference type="Pfam" id="PF04082">
    <property type="entry name" value="Fungal_trans"/>
    <property type="match status" value="1"/>
</dbReference>
<dbReference type="PANTHER" id="PTHR47660">
    <property type="entry name" value="TRANSCRIPTION FACTOR WITH C2H2 AND ZN(2)-CYS(6) DNA BINDING DOMAIN (EUROFUNG)-RELATED-RELATED"/>
    <property type="match status" value="1"/>
</dbReference>
<gene>
    <name evidence="7" type="ORF">N0V91_005647</name>
</gene>
<dbReference type="OrthoDB" id="40579at2759"/>
<evidence type="ECO:0000256" key="4">
    <source>
        <dbReference type="ARBA" id="ARBA00023163"/>
    </source>
</evidence>
<evidence type="ECO:0000256" key="3">
    <source>
        <dbReference type="ARBA" id="ARBA00023015"/>
    </source>
</evidence>
<dbReference type="InterPro" id="IPR007219">
    <property type="entry name" value="XnlR_reg_dom"/>
</dbReference>
<name>A0A9W8ZF31_9PLEO</name>
<dbReference type="GO" id="GO:0006351">
    <property type="term" value="P:DNA-templated transcription"/>
    <property type="evidence" value="ECO:0007669"/>
    <property type="project" value="InterPro"/>
</dbReference>
<keyword evidence="8" id="KW-1185">Reference proteome</keyword>
<protein>
    <recommendedName>
        <fullName evidence="6">Xylanolytic transcriptional activator regulatory domain-containing protein</fullName>
    </recommendedName>
</protein>
<organism evidence="7 8">
    <name type="scientific">Didymella pomorum</name>
    <dbReference type="NCBI Taxonomy" id="749634"/>
    <lineage>
        <taxon>Eukaryota</taxon>
        <taxon>Fungi</taxon>
        <taxon>Dikarya</taxon>
        <taxon>Ascomycota</taxon>
        <taxon>Pezizomycotina</taxon>
        <taxon>Dothideomycetes</taxon>
        <taxon>Pleosporomycetidae</taxon>
        <taxon>Pleosporales</taxon>
        <taxon>Pleosporineae</taxon>
        <taxon>Didymellaceae</taxon>
        <taxon>Didymella</taxon>
    </lineage>
</organism>
<dbReference type="AlphaFoldDB" id="A0A9W8ZF31"/>
<keyword evidence="2" id="KW-0862">Zinc</keyword>
<reference evidence="7" key="1">
    <citation type="submission" date="2022-10" db="EMBL/GenBank/DDBJ databases">
        <title>Tapping the CABI collections for fungal endophytes: first genome assemblies for Collariella, Neodidymelliopsis, Ascochyta clinopodiicola, Didymella pomorum, Didymosphaeria variabile, Neocosmospora piperis and Neocucurbitaria cava.</title>
        <authorList>
            <person name="Hill R."/>
        </authorList>
    </citation>
    <scope>NUCLEOTIDE SEQUENCE</scope>
    <source>
        <strain evidence="7">IMI 355091</strain>
    </source>
</reference>
<dbReference type="GO" id="GO:0008270">
    <property type="term" value="F:zinc ion binding"/>
    <property type="evidence" value="ECO:0007669"/>
    <property type="project" value="InterPro"/>
</dbReference>
<dbReference type="GO" id="GO:0003677">
    <property type="term" value="F:DNA binding"/>
    <property type="evidence" value="ECO:0007669"/>
    <property type="project" value="InterPro"/>
</dbReference>
<evidence type="ECO:0000256" key="2">
    <source>
        <dbReference type="ARBA" id="ARBA00022833"/>
    </source>
</evidence>
<dbReference type="PANTHER" id="PTHR47660:SF2">
    <property type="entry name" value="TRANSCRIPTION FACTOR WITH C2H2 AND ZN(2)-CYS(6) DNA BINDING DOMAIN (EUROFUNG)"/>
    <property type="match status" value="1"/>
</dbReference>
<keyword evidence="5" id="KW-0539">Nucleus</keyword>
<evidence type="ECO:0000256" key="5">
    <source>
        <dbReference type="ARBA" id="ARBA00023242"/>
    </source>
</evidence>
<evidence type="ECO:0000313" key="8">
    <source>
        <dbReference type="Proteomes" id="UP001140510"/>
    </source>
</evidence>
<accession>A0A9W8ZF31</accession>
<comment type="caution">
    <text evidence="7">The sequence shown here is derived from an EMBL/GenBank/DDBJ whole genome shotgun (WGS) entry which is preliminary data.</text>
</comment>
<feature type="domain" description="Xylanolytic transcriptional activator regulatory" evidence="6">
    <location>
        <begin position="189"/>
        <end position="380"/>
    </location>
</feature>
<evidence type="ECO:0000259" key="6">
    <source>
        <dbReference type="Pfam" id="PF04082"/>
    </source>
</evidence>
<keyword evidence="3" id="KW-0805">Transcription regulation</keyword>